<dbReference type="AlphaFoldDB" id="A0A9X2IPE4"/>
<keyword evidence="3" id="KW-1185">Reference proteome</keyword>
<keyword evidence="1" id="KW-1133">Transmembrane helix</keyword>
<keyword evidence="1" id="KW-0812">Transmembrane</keyword>
<evidence type="ECO:0000313" key="2">
    <source>
        <dbReference type="EMBL" id="MCM3715939.1"/>
    </source>
</evidence>
<comment type="caution">
    <text evidence="2">The sequence shown here is derived from an EMBL/GenBank/DDBJ whole genome shotgun (WGS) entry which is preliminary data.</text>
</comment>
<sequence>MNMLLQPVFDAIAEVKQCLGPYKQTDAKQKKTKYASLMMFNLLFILLYAILILYSLYYIIMAFIHGFYVLFGLCVTLPMIGVFILLRRKVYPRFKQEYVKGHDLDL</sequence>
<reference evidence="2" key="1">
    <citation type="submission" date="2022-05" db="EMBL/GenBank/DDBJ databases">
        <title>Comparative Genomics of Spacecraft Associated Microbes.</title>
        <authorList>
            <person name="Tran M.T."/>
            <person name="Wright A."/>
            <person name="Seuylemezian A."/>
            <person name="Eisen J."/>
            <person name="Coil D."/>
        </authorList>
    </citation>
    <scope>NUCLEOTIDE SEQUENCE</scope>
    <source>
        <strain evidence="2">214.1.1</strain>
    </source>
</reference>
<name>A0A9X2IPE4_9BACI</name>
<gene>
    <name evidence="2" type="ORF">M3202_17935</name>
</gene>
<organism evidence="2 3">
    <name type="scientific">Halalkalibacter oceani</name>
    <dbReference type="NCBI Taxonomy" id="1653776"/>
    <lineage>
        <taxon>Bacteria</taxon>
        <taxon>Bacillati</taxon>
        <taxon>Bacillota</taxon>
        <taxon>Bacilli</taxon>
        <taxon>Bacillales</taxon>
        <taxon>Bacillaceae</taxon>
        <taxon>Halalkalibacter</taxon>
    </lineage>
</organism>
<feature type="transmembrane region" description="Helical" evidence="1">
    <location>
        <begin position="38"/>
        <end position="60"/>
    </location>
</feature>
<protein>
    <submittedName>
        <fullName evidence="2">Uncharacterized protein</fullName>
    </submittedName>
</protein>
<accession>A0A9X2IPE4</accession>
<dbReference type="Proteomes" id="UP001139179">
    <property type="component" value="Unassembled WGS sequence"/>
</dbReference>
<proteinExistence type="predicted"/>
<evidence type="ECO:0000256" key="1">
    <source>
        <dbReference type="SAM" id="Phobius"/>
    </source>
</evidence>
<dbReference type="EMBL" id="JAMBOL010000024">
    <property type="protein sequence ID" value="MCM3715939.1"/>
    <property type="molecule type" value="Genomic_DNA"/>
</dbReference>
<dbReference type="RefSeq" id="WP_251224629.1">
    <property type="nucleotide sequence ID" value="NZ_JAMBOL010000024.1"/>
</dbReference>
<evidence type="ECO:0000313" key="3">
    <source>
        <dbReference type="Proteomes" id="UP001139179"/>
    </source>
</evidence>
<feature type="transmembrane region" description="Helical" evidence="1">
    <location>
        <begin position="66"/>
        <end position="86"/>
    </location>
</feature>
<keyword evidence="1" id="KW-0472">Membrane</keyword>